<evidence type="ECO:0000313" key="1">
    <source>
        <dbReference type="EMBL" id="OTG63874.1"/>
    </source>
</evidence>
<gene>
    <name evidence="1" type="ORF">B9T28_12880</name>
</gene>
<comment type="caution">
    <text evidence="1">The sequence shown here is derived from an EMBL/GenBank/DDBJ whole genome shotgun (WGS) entry which is preliminary data.</text>
</comment>
<name>A0A1Y3CE16_9GAMM</name>
<proteinExistence type="predicted"/>
<dbReference type="Proteomes" id="UP000242765">
    <property type="component" value="Unassembled WGS sequence"/>
</dbReference>
<dbReference type="AlphaFoldDB" id="A0A1Y3CE16"/>
<keyword evidence="2" id="KW-1185">Reference proteome</keyword>
<protein>
    <submittedName>
        <fullName evidence="1">Uncharacterized protein</fullName>
    </submittedName>
</protein>
<reference evidence="1 2" key="1">
    <citation type="submission" date="2017-04" db="EMBL/GenBank/DDBJ databases">
        <title>High diversity of culturable Acinetobacter species in natural soil and water ecosystems.</title>
        <authorList>
            <person name="Nemec A."/>
            <person name="Radolfova-Krizova L."/>
        </authorList>
    </citation>
    <scope>NUCLEOTIDE SEQUENCE [LARGE SCALE GENOMIC DNA]</scope>
    <source>
        <strain evidence="1 2">ANC 4999</strain>
    </source>
</reference>
<sequence>MLILTAIFVSACSDKVQDQKEMKDATQSIKTKQSTHAEKNDHTEFSCGHLDFKQTFGFNEYLEEPKCDVLEKFNLISYKCEVSKNAFGADRDAILLENKKQRIFIYSNLKDCNNALEIRNSNGP</sequence>
<accession>A0A1Y3CE16</accession>
<organism evidence="1 2">
    <name type="scientific">Acinetobacter silvestris</name>
    <dbReference type="NCBI Taxonomy" id="1977882"/>
    <lineage>
        <taxon>Bacteria</taxon>
        <taxon>Pseudomonadati</taxon>
        <taxon>Pseudomonadota</taxon>
        <taxon>Gammaproteobacteria</taxon>
        <taxon>Moraxellales</taxon>
        <taxon>Moraxellaceae</taxon>
        <taxon>Acinetobacter</taxon>
    </lineage>
</organism>
<evidence type="ECO:0000313" key="2">
    <source>
        <dbReference type="Proteomes" id="UP000242765"/>
    </source>
</evidence>
<dbReference type="EMBL" id="NEGB01000008">
    <property type="protein sequence ID" value="OTG63874.1"/>
    <property type="molecule type" value="Genomic_DNA"/>
</dbReference>